<sequence>MTKQPDVIWLNTSPSLQYFSKPLLGYLSRELTVQEWEYSQSQDEASSILLAVELLHKHLKSCNQPVHLIGHSIGGLLGLVYARRYPEKVKSLTLLAVGVDAAVDWQAHYYTHLPFLCRQKTLSAMVDNLFGYQDQRTVKRLTRILEQDLNCSLSPHSLFQRVSMTPSVVPVPLMVCGSLDDIIVEPDALRGWRPWLNPSDRLWLCPEGRHFFHFFHFQLVAEQLLNYWKSLSQLDALCSSLRL</sequence>
<reference evidence="2 3" key="1">
    <citation type="journal article" date="2015" name="Genome Announc.">
        <title>Draft Genome Sequence of Cyanobacterium Hassallia byssoidea Strain VB512170, Isolated from Monuments in India.</title>
        <authorList>
            <person name="Singh D."/>
            <person name="Chandrababunaidu M.M."/>
            <person name="Panda A."/>
            <person name="Sen D."/>
            <person name="Bhattacharyya S."/>
            <person name="Adhikary S.P."/>
            <person name="Tripathy S."/>
        </authorList>
    </citation>
    <scope>NUCLEOTIDE SEQUENCE [LARGE SCALE GENOMIC DNA]</scope>
    <source>
        <strain evidence="2 3">VB512170</strain>
    </source>
</reference>
<accession>A0A846HLU5</accession>
<dbReference type="RefSeq" id="WP_039737243.1">
    <property type="nucleotide sequence ID" value="NZ_JTCM02000157.1"/>
</dbReference>
<dbReference type="InterPro" id="IPR029058">
    <property type="entry name" value="AB_hydrolase_fold"/>
</dbReference>
<dbReference type="AlphaFoldDB" id="A0A846HLU5"/>
<keyword evidence="2" id="KW-0378">Hydrolase</keyword>
<dbReference type="Proteomes" id="UP000031549">
    <property type="component" value="Unassembled WGS sequence"/>
</dbReference>
<dbReference type="EMBL" id="JTCM02000157">
    <property type="protein sequence ID" value="NEU77150.1"/>
    <property type="molecule type" value="Genomic_DNA"/>
</dbReference>
<dbReference type="SUPFAM" id="SSF53474">
    <property type="entry name" value="alpha/beta-Hydrolases"/>
    <property type="match status" value="1"/>
</dbReference>
<dbReference type="Pfam" id="PF00561">
    <property type="entry name" value="Abhydrolase_1"/>
    <property type="match status" value="1"/>
</dbReference>
<organism evidence="2 3">
    <name type="scientific">Hassallia byssoidea VB512170</name>
    <dbReference type="NCBI Taxonomy" id="1304833"/>
    <lineage>
        <taxon>Bacteria</taxon>
        <taxon>Bacillati</taxon>
        <taxon>Cyanobacteriota</taxon>
        <taxon>Cyanophyceae</taxon>
        <taxon>Nostocales</taxon>
        <taxon>Tolypothrichaceae</taxon>
        <taxon>Hassallia</taxon>
    </lineage>
</organism>
<gene>
    <name evidence="2" type="ORF">PI95_032785</name>
</gene>
<keyword evidence="3" id="KW-1185">Reference proteome</keyword>
<comment type="caution">
    <text evidence="2">The sequence shown here is derived from an EMBL/GenBank/DDBJ whole genome shotgun (WGS) entry which is preliminary data.</text>
</comment>
<feature type="domain" description="AB hydrolase-1" evidence="1">
    <location>
        <begin position="63"/>
        <end position="105"/>
    </location>
</feature>
<protein>
    <submittedName>
        <fullName evidence="2">Alpha/beta hydrolase</fullName>
    </submittedName>
</protein>
<dbReference type="Gene3D" id="3.40.50.1820">
    <property type="entry name" value="alpha/beta hydrolase"/>
    <property type="match status" value="1"/>
</dbReference>
<dbReference type="GO" id="GO:0016787">
    <property type="term" value="F:hydrolase activity"/>
    <property type="evidence" value="ECO:0007669"/>
    <property type="project" value="UniProtKB-KW"/>
</dbReference>
<proteinExistence type="predicted"/>
<evidence type="ECO:0000313" key="3">
    <source>
        <dbReference type="Proteomes" id="UP000031549"/>
    </source>
</evidence>
<evidence type="ECO:0000259" key="1">
    <source>
        <dbReference type="Pfam" id="PF00561"/>
    </source>
</evidence>
<evidence type="ECO:0000313" key="2">
    <source>
        <dbReference type="EMBL" id="NEU77150.1"/>
    </source>
</evidence>
<name>A0A846HLU5_9CYAN</name>
<dbReference type="InterPro" id="IPR000073">
    <property type="entry name" value="AB_hydrolase_1"/>
</dbReference>